<evidence type="ECO:0000256" key="1">
    <source>
        <dbReference type="SAM" id="MobiDB-lite"/>
    </source>
</evidence>
<name>A0A1M5Q8M7_9RHOB</name>
<dbReference type="Proteomes" id="UP000184211">
    <property type="component" value="Unassembled WGS sequence"/>
</dbReference>
<evidence type="ECO:0000313" key="2">
    <source>
        <dbReference type="EMBL" id="SHH10524.1"/>
    </source>
</evidence>
<evidence type="ECO:0000313" key="3">
    <source>
        <dbReference type="Proteomes" id="UP000184211"/>
    </source>
</evidence>
<reference evidence="3" key="1">
    <citation type="submission" date="2016-11" db="EMBL/GenBank/DDBJ databases">
        <authorList>
            <person name="Varghese N."/>
            <person name="Submissions S."/>
        </authorList>
    </citation>
    <scope>NUCLEOTIDE SEQUENCE [LARGE SCALE GENOMIC DNA]</scope>
    <source>
        <strain evidence="3">DSM 28223</strain>
    </source>
</reference>
<protein>
    <recommendedName>
        <fullName evidence="4">Transposase</fullName>
    </recommendedName>
</protein>
<feature type="region of interest" description="Disordered" evidence="1">
    <location>
        <begin position="53"/>
        <end position="72"/>
    </location>
</feature>
<accession>A0A1M5Q8M7</accession>
<dbReference type="EMBL" id="FQWM01000003">
    <property type="protein sequence ID" value="SHH10524.1"/>
    <property type="molecule type" value="Genomic_DNA"/>
</dbReference>
<gene>
    <name evidence="2" type="ORF">SAMN04488044_1911</name>
</gene>
<sequence>MSEAFIVGVDLAKRVFQVHGAIATGEVLSIPEQEVAEPPLLIWSAAMFRKRRTKNGKQATEARRDSFEVTAS</sequence>
<feature type="compositionally biased region" description="Basic and acidic residues" evidence="1">
    <location>
        <begin position="60"/>
        <end position="72"/>
    </location>
</feature>
<keyword evidence="3" id="KW-1185">Reference proteome</keyword>
<organism evidence="2 3">
    <name type="scientific">Cognatishimia maritima</name>
    <dbReference type="NCBI Taxonomy" id="870908"/>
    <lineage>
        <taxon>Bacteria</taxon>
        <taxon>Pseudomonadati</taxon>
        <taxon>Pseudomonadota</taxon>
        <taxon>Alphaproteobacteria</taxon>
        <taxon>Rhodobacterales</taxon>
        <taxon>Paracoccaceae</taxon>
        <taxon>Cognatishimia</taxon>
    </lineage>
</organism>
<proteinExistence type="predicted"/>
<evidence type="ECO:0008006" key="4">
    <source>
        <dbReference type="Google" id="ProtNLM"/>
    </source>
</evidence>
<dbReference type="AlphaFoldDB" id="A0A1M5Q8M7"/>